<dbReference type="EMBL" id="CACRSW010000023">
    <property type="protein sequence ID" value="VYS99616.1"/>
    <property type="molecule type" value="Genomic_DNA"/>
</dbReference>
<evidence type="ECO:0000313" key="1">
    <source>
        <dbReference type="EMBL" id="VYS99616.1"/>
    </source>
</evidence>
<dbReference type="RefSeq" id="WP_421721489.1">
    <property type="nucleotide sequence ID" value="NZ_CACRSW010000023.1"/>
</dbReference>
<accession>A0A6N2T2I5</accession>
<protein>
    <submittedName>
        <fullName evidence="1">Uncharacterized protein</fullName>
    </submittedName>
</protein>
<name>A0A6N2T2I5_9FIRM</name>
<gene>
    <name evidence="1" type="ORF">AVLFYP127_00446</name>
</gene>
<proteinExistence type="predicted"/>
<organism evidence="1">
    <name type="scientific">Anaerococcus vaginalis</name>
    <dbReference type="NCBI Taxonomy" id="33037"/>
    <lineage>
        <taxon>Bacteria</taxon>
        <taxon>Bacillati</taxon>
        <taxon>Bacillota</taxon>
        <taxon>Tissierellia</taxon>
        <taxon>Tissierellales</taxon>
        <taxon>Peptoniphilaceae</taxon>
        <taxon>Anaerococcus</taxon>
    </lineage>
</organism>
<sequence length="108" mass="13087">MKLTIKYYPKLPKRKWILIREGGAYEQHAHFLCKKDAENVRRLIDGNKYPYNKKYKIAMQRILTEEEFKKLNKKQRYFNVNKGIKYKKKAGRSMPAFFYCPSFNDVKL</sequence>
<reference evidence="1" key="1">
    <citation type="submission" date="2019-11" db="EMBL/GenBank/DDBJ databases">
        <authorList>
            <person name="Feng L."/>
        </authorList>
    </citation>
    <scope>NUCLEOTIDE SEQUENCE</scope>
    <source>
        <strain evidence="1">AvaginalisLFYP127</strain>
    </source>
</reference>
<dbReference type="AlphaFoldDB" id="A0A6N2T2I5"/>